<dbReference type="PANTHER" id="PTHR47331">
    <property type="entry name" value="PHD-TYPE DOMAIN-CONTAINING PROTEIN"/>
    <property type="match status" value="1"/>
</dbReference>
<feature type="domain" description="Integrase zinc-binding" evidence="1">
    <location>
        <begin position="230"/>
        <end position="282"/>
    </location>
</feature>
<evidence type="ECO:0000259" key="1">
    <source>
        <dbReference type="Pfam" id="PF17921"/>
    </source>
</evidence>
<dbReference type="AlphaFoldDB" id="A0A8X6T1N0"/>
<dbReference type="OrthoDB" id="6426066at2759"/>
<proteinExistence type="predicted"/>
<name>A0A8X6T1N0_NEPPI</name>
<protein>
    <submittedName>
        <fullName evidence="2">Integrase catalytic domain-containing protein</fullName>
    </submittedName>
</protein>
<organism evidence="2 3">
    <name type="scientific">Nephila pilipes</name>
    <name type="common">Giant wood spider</name>
    <name type="synonym">Nephila maculata</name>
    <dbReference type="NCBI Taxonomy" id="299642"/>
    <lineage>
        <taxon>Eukaryota</taxon>
        <taxon>Metazoa</taxon>
        <taxon>Ecdysozoa</taxon>
        <taxon>Arthropoda</taxon>
        <taxon>Chelicerata</taxon>
        <taxon>Arachnida</taxon>
        <taxon>Araneae</taxon>
        <taxon>Araneomorphae</taxon>
        <taxon>Entelegynae</taxon>
        <taxon>Araneoidea</taxon>
        <taxon>Nephilidae</taxon>
        <taxon>Nephila</taxon>
    </lineage>
</organism>
<reference evidence="2" key="1">
    <citation type="submission" date="2020-08" db="EMBL/GenBank/DDBJ databases">
        <title>Multicomponent nature underlies the extraordinary mechanical properties of spider dragline silk.</title>
        <authorList>
            <person name="Kono N."/>
            <person name="Nakamura H."/>
            <person name="Mori M."/>
            <person name="Yoshida Y."/>
            <person name="Ohtoshi R."/>
            <person name="Malay A.D."/>
            <person name="Moran D.A.P."/>
            <person name="Tomita M."/>
            <person name="Numata K."/>
            <person name="Arakawa K."/>
        </authorList>
    </citation>
    <scope>NUCLEOTIDE SEQUENCE</scope>
</reference>
<dbReference type="InterPro" id="IPR036397">
    <property type="entry name" value="RNaseH_sf"/>
</dbReference>
<accession>A0A8X6T1N0</accession>
<evidence type="ECO:0000313" key="3">
    <source>
        <dbReference type="Proteomes" id="UP000887013"/>
    </source>
</evidence>
<dbReference type="Pfam" id="PF17921">
    <property type="entry name" value="Integrase_H2C2"/>
    <property type="match status" value="1"/>
</dbReference>
<comment type="caution">
    <text evidence="2">The sequence shown here is derived from an EMBL/GenBank/DDBJ whole genome shotgun (WGS) entry which is preliminary data.</text>
</comment>
<gene>
    <name evidence="2" type="primary">AVEN_15782_1</name>
    <name evidence="2" type="ORF">NPIL_518641</name>
</gene>
<dbReference type="GO" id="GO:0003676">
    <property type="term" value="F:nucleic acid binding"/>
    <property type="evidence" value="ECO:0007669"/>
    <property type="project" value="InterPro"/>
</dbReference>
<evidence type="ECO:0000313" key="2">
    <source>
        <dbReference type="EMBL" id="GFS73746.1"/>
    </source>
</evidence>
<dbReference type="Gene3D" id="3.30.420.10">
    <property type="entry name" value="Ribonuclease H-like superfamily/Ribonuclease H"/>
    <property type="match status" value="1"/>
</dbReference>
<keyword evidence="3" id="KW-1185">Reference proteome</keyword>
<dbReference type="EMBL" id="BMAW01001372">
    <property type="protein sequence ID" value="GFS73746.1"/>
    <property type="molecule type" value="Genomic_DNA"/>
</dbReference>
<dbReference type="InterPro" id="IPR041588">
    <property type="entry name" value="Integrase_H2C2"/>
</dbReference>
<sequence length="356" mass="40849">MLWSDSTVALSLIKGDPNRWKTFVCNRTTEILQYTTPSQWRHCTGTDNPADHLTRGTFPSQLPSLESWWYGPKWLNHDSVAWPTKDFPSHSQPSVEVESRKIESRSFYVATTEPIIDISRYSSYTKLLRVTAWILRFVHNYKSHLRIIHELNCNEIEKAKNYGIQTVQRQCFSTEINALKEGRLLQKKSKISCFNPFLKDDYLCLGGRLQFSDIPFDTQHPLILDGNHPFVHLLIQHTHIRLHYLGVRIVLSELRSTFWILRGRQAIKKALHKCLPCKLFKAKCGMQIEAPLPSEGVVLSVPFTITGIDFAGAVNIRCLKPRVTAYIALFTCATTRALHIELVSDLTTDKFLLALQ</sequence>
<dbReference type="Proteomes" id="UP000887013">
    <property type="component" value="Unassembled WGS sequence"/>
</dbReference>